<reference evidence="2 3" key="1">
    <citation type="submission" date="2018-07" db="EMBL/GenBank/DDBJ databases">
        <title>Genome sequences of Haloplanus salinus JCM 18368T.</title>
        <authorList>
            <person name="Kim Y.B."/>
            <person name="Roh S.W."/>
        </authorList>
    </citation>
    <scope>NUCLEOTIDE SEQUENCE [LARGE SCALE GENOMIC DNA]</scope>
    <source>
        <strain evidence="2 3">JCM 18368</strain>
    </source>
</reference>
<keyword evidence="1" id="KW-1133">Transmembrane helix</keyword>
<sequence>MRDRLRRAAWTVRAALRRPDGRAAFLIGAGGYPLLYLASIGHLALGGRGRSVLVVDDPVGRAVQQTRPFSFEPVARVVVEPLVVLLSPLDVAVALVLSTLVGANLAVAVAVWRSPAACGVEGSAGLLAGVPALLTGATCCGPAVLFALGVGATGTLLTAFGYATPLTALLLFGGLLLVARSADANAIRTGG</sequence>
<comment type="caution">
    <text evidence="2">The sequence shown here is derived from an EMBL/GenBank/DDBJ whole genome shotgun (WGS) entry which is preliminary data.</text>
</comment>
<feature type="transmembrane region" description="Helical" evidence="1">
    <location>
        <begin position="91"/>
        <end position="112"/>
    </location>
</feature>
<dbReference type="Proteomes" id="UP000252189">
    <property type="component" value="Unassembled WGS sequence"/>
</dbReference>
<name>A0A368NFS2_9EURY</name>
<protein>
    <submittedName>
        <fullName evidence="2">Uncharacterized protein</fullName>
    </submittedName>
</protein>
<evidence type="ECO:0000313" key="2">
    <source>
        <dbReference type="EMBL" id="RCU48189.1"/>
    </source>
</evidence>
<keyword evidence="1" id="KW-0812">Transmembrane</keyword>
<feature type="transmembrane region" description="Helical" evidence="1">
    <location>
        <begin position="124"/>
        <end position="148"/>
    </location>
</feature>
<dbReference type="OrthoDB" id="203146at2157"/>
<feature type="transmembrane region" description="Helical" evidence="1">
    <location>
        <begin position="21"/>
        <end position="45"/>
    </location>
</feature>
<keyword evidence="3" id="KW-1185">Reference proteome</keyword>
<accession>A0A368NFS2</accession>
<dbReference type="EMBL" id="QPHM01000001">
    <property type="protein sequence ID" value="RCU48189.1"/>
    <property type="molecule type" value="Genomic_DNA"/>
</dbReference>
<dbReference type="AlphaFoldDB" id="A0A368NFS2"/>
<gene>
    <name evidence="2" type="ORF">DU504_13260</name>
</gene>
<evidence type="ECO:0000256" key="1">
    <source>
        <dbReference type="SAM" id="Phobius"/>
    </source>
</evidence>
<feature type="transmembrane region" description="Helical" evidence="1">
    <location>
        <begin position="160"/>
        <end position="179"/>
    </location>
</feature>
<evidence type="ECO:0000313" key="3">
    <source>
        <dbReference type="Proteomes" id="UP000252189"/>
    </source>
</evidence>
<organism evidence="2 3">
    <name type="scientific">Haloplanus salinus</name>
    <dbReference type="NCBI Taxonomy" id="1126245"/>
    <lineage>
        <taxon>Archaea</taxon>
        <taxon>Methanobacteriati</taxon>
        <taxon>Methanobacteriota</taxon>
        <taxon>Stenosarchaea group</taxon>
        <taxon>Halobacteria</taxon>
        <taxon>Halobacteriales</taxon>
        <taxon>Haloferacaceae</taxon>
        <taxon>Haloplanus</taxon>
    </lineage>
</organism>
<keyword evidence="1" id="KW-0472">Membrane</keyword>
<dbReference type="RefSeq" id="WP_114449824.1">
    <property type="nucleotide sequence ID" value="NZ_QPHM01000001.1"/>
</dbReference>
<proteinExistence type="predicted"/>